<gene>
    <name evidence="2" type="ORF">PR048_022873</name>
</gene>
<name>A0ABQ9GSK0_9NEOP</name>
<protein>
    <submittedName>
        <fullName evidence="2">Uncharacterized protein</fullName>
    </submittedName>
</protein>
<dbReference type="Proteomes" id="UP001159363">
    <property type="component" value="Chromosome 8"/>
</dbReference>
<organism evidence="2 3">
    <name type="scientific">Dryococelus australis</name>
    <dbReference type="NCBI Taxonomy" id="614101"/>
    <lineage>
        <taxon>Eukaryota</taxon>
        <taxon>Metazoa</taxon>
        <taxon>Ecdysozoa</taxon>
        <taxon>Arthropoda</taxon>
        <taxon>Hexapoda</taxon>
        <taxon>Insecta</taxon>
        <taxon>Pterygota</taxon>
        <taxon>Neoptera</taxon>
        <taxon>Polyneoptera</taxon>
        <taxon>Phasmatodea</taxon>
        <taxon>Verophasmatodea</taxon>
        <taxon>Anareolatae</taxon>
        <taxon>Phasmatidae</taxon>
        <taxon>Eurycanthinae</taxon>
        <taxon>Dryococelus</taxon>
    </lineage>
</organism>
<feature type="compositionally biased region" description="Low complexity" evidence="1">
    <location>
        <begin position="124"/>
        <end position="137"/>
    </location>
</feature>
<comment type="caution">
    <text evidence="2">The sequence shown here is derived from an EMBL/GenBank/DDBJ whole genome shotgun (WGS) entry which is preliminary data.</text>
</comment>
<sequence length="414" mass="46457">MASHELRLFSGDKRGPAKFALFVAFRLEFTVLRFTKYWGKDLREHDLWNSRRTDFAETRCLWNKKRGEGGATVAERSARSPPTVIRVQSPAGSLRIFACANRAGRCRCSAGFLGGLPFPPPLHSGAAPYSPQSPSSARKTSDVKSRPNLFTSLHVCHTSIYDFLDRLCCNGVTLALGKTDCHLDYGSKRNPICWSILSRRLLEKSNSLASRSRQRVVRFERLVRERPIAGGKMRRHVSRRHMSGRCLMSRRSRPLIPWSARGANTLSQSLASWVLLRRCEAGFRANATAKACPHRNTLLQLTALRQSALIECQRSLPFCLTYVWLIARTNTYYRLSVTCRLSGLTLAGLARGGQRSYMITEIKAMESFEWRASGKPRSAYVTQSIPPRAPDACSIAFLCFLEEYSGVLTSILSA</sequence>
<evidence type="ECO:0000256" key="1">
    <source>
        <dbReference type="SAM" id="MobiDB-lite"/>
    </source>
</evidence>
<proteinExistence type="predicted"/>
<evidence type="ECO:0000313" key="3">
    <source>
        <dbReference type="Proteomes" id="UP001159363"/>
    </source>
</evidence>
<reference evidence="2 3" key="1">
    <citation type="submission" date="2023-02" db="EMBL/GenBank/DDBJ databases">
        <title>LHISI_Scaffold_Assembly.</title>
        <authorList>
            <person name="Stuart O.P."/>
            <person name="Cleave R."/>
            <person name="Magrath M.J.L."/>
            <person name="Mikheyev A.S."/>
        </authorList>
    </citation>
    <scope>NUCLEOTIDE SEQUENCE [LARGE SCALE GENOMIC DNA]</scope>
    <source>
        <strain evidence="2">Daus_M_001</strain>
        <tissue evidence="2">Leg muscle</tissue>
    </source>
</reference>
<dbReference type="EMBL" id="JARBHB010000009">
    <property type="protein sequence ID" value="KAJ8874983.1"/>
    <property type="molecule type" value="Genomic_DNA"/>
</dbReference>
<accession>A0ABQ9GSK0</accession>
<feature type="region of interest" description="Disordered" evidence="1">
    <location>
        <begin position="124"/>
        <end position="143"/>
    </location>
</feature>
<evidence type="ECO:0000313" key="2">
    <source>
        <dbReference type="EMBL" id="KAJ8874983.1"/>
    </source>
</evidence>
<keyword evidence="3" id="KW-1185">Reference proteome</keyword>